<dbReference type="PANTHER" id="PTHR12231:SF253">
    <property type="entry name" value="DPR-INTERACTING PROTEIN ETA, ISOFORM B-RELATED"/>
    <property type="match status" value="1"/>
</dbReference>
<reference evidence="11 12" key="1">
    <citation type="submission" date="2021-06" db="EMBL/GenBank/DDBJ databases">
        <title>Caerostris extrusa draft genome.</title>
        <authorList>
            <person name="Kono N."/>
            <person name="Arakawa K."/>
        </authorList>
    </citation>
    <scope>NUCLEOTIDE SEQUENCE [LARGE SCALE GENOMIC DNA]</scope>
</reference>
<dbReference type="GO" id="GO:0007155">
    <property type="term" value="P:cell adhesion"/>
    <property type="evidence" value="ECO:0007669"/>
    <property type="project" value="UniProtKB-KW"/>
</dbReference>
<keyword evidence="5" id="KW-0130">Cell adhesion</keyword>
<keyword evidence="12" id="KW-1185">Reference proteome</keyword>
<keyword evidence="7" id="KW-0472">Membrane</keyword>
<evidence type="ECO:0000313" key="11">
    <source>
        <dbReference type="EMBL" id="GIY37522.1"/>
    </source>
</evidence>
<comment type="caution">
    <text evidence="11">The sequence shown here is derived from an EMBL/GenBank/DDBJ whole genome shotgun (WGS) entry which is preliminary data.</text>
</comment>
<keyword evidence="9" id="KW-0393">Immunoglobulin domain</keyword>
<sequence length="336" mass="36909">MKVPATSAPAALIVVVPLSGLASTFRWIKDETGNLSAIQEDGRVCLLQGALVIRRVVREDAGKYQCIVRNSIGETRTESALVVTTPLQVAVLPPHQVSNTGEEATFTCKITGYPVHTIAWTKDQRPIVASDRVRLPSPDVLHVVSLRREDRGMYQCFAYNDNDGAQGTAELKIADVPPSMISVFSERTLQPGDGVSLKCVVMGSPFPRVTWYLDSSVMGQTGRISMGDYITDDAHVVSFFNISEVLQEDGGEYGCEASNVVGSASHFARLNVFGPAFVRLMPNVTAISGQNLVVKCPYGGYPIKSIRWFAKFCVEDWHRETKPKQKIFCSFYHADD</sequence>
<organism evidence="11 12">
    <name type="scientific">Caerostris extrusa</name>
    <name type="common">Bark spider</name>
    <name type="synonym">Caerostris bankana</name>
    <dbReference type="NCBI Taxonomy" id="172846"/>
    <lineage>
        <taxon>Eukaryota</taxon>
        <taxon>Metazoa</taxon>
        <taxon>Ecdysozoa</taxon>
        <taxon>Arthropoda</taxon>
        <taxon>Chelicerata</taxon>
        <taxon>Arachnida</taxon>
        <taxon>Araneae</taxon>
        <taxon>Araneomorphae</taxon>
        <taxon>Entelegynae</taxon>
        <taxon>Araneoidea</taxon>
        <taxon>Araneidae</taxon>
        <taxon>Caerostris</taxon>
    </lineage>
</organism>
<proteinExistence type="predicted"/>
<dbReference type="EMBL" id="BPLR01010179">
    <property type="protein sequence ID" value="GIY37522.1"/>
    <property type="molecule type" value="Genomic_DNA"/>
</dbReference>
<dbReference type="SMART" id="SM00408">
    <property type="entry name" value="IGc2"/>
    <property type="match status" value="3"/>
</dbReference>
<feature type="domain" description="Ig-like" evidence="10">
    <location>
        <begin position="178"/>
        <end position="271"/>
    </location>
</feature>
<dbReference type="InterPro" id="IPR013098">
    <property type="entry name" value="Ig_I-set"/>
</dbReference>
<dbReference type="FunFam" id="2.60.40.10:FF:001049">
    <property type="entry name" value="Down syndrome cell adhesion molecule-like protein Dscam2"/>
    <property type="match status" value="1"/>
</dbReference>
<dbReference type="Gene3D" id="2.60.40.10">
    <property type="entry name" value="Immunoglobulins"/>
    <property type="match status" value="3"/>
</dbReference>
<evidence type="ECO:0000313" key="12">
    <source>
        <dbReference type="Proteomes" id="UP001054945"/>
    </source>
</evidence>
<protein>
    <submittedName>
        <fullName evidence="11">Down syndrome cell adhesion molecule-like protein Dscam2</fullName>
    </submittedName>
</protein>
<evidence type="ECO:0000256" key="7">
    <source>
        <dbReference type="ARBA" id="ARBA00023136"/>
    </source>
</evidence>
<evidence type="ECO:0000256" key="5">
    <source>
        <dbReference type="ARBA" id="ARBA00022889"/>
    </source>
</evidence>
<dbReference type="InterPro" id="IPR036179">
    <property type="entry name" value="Ig-like_dom_sf"/>
</dbReference>
<gene>
    <name evidence="11" type="primary">Dscam2</name>
    <name evidence="11" type="ORF">CEXT_593931</name>
</gene>
<evidence type="ECO:0000256" key="3">
    <source>
        <dbReference type="ARBA" id="ARBA00022729"/>
    </source>
</evidence>
<feature type="domain" description="Ig-like" evidence="10">
    <location>
        <begin position="24"/>
        <end position="84"/>
    </location>
</feature>
<comment type="subcellular location">
    <subcellularLocation>
        <location evidence="1">Membrane</location>
        <topology evidence="1">Single-pass membrane protein</topology>
    </subcellularLocation>
</comment>
<evidence type="ECO:0000256" key="2">
    <source>
        <dbReference type="ARBA" id="ARBA00022692"/>
    </source>
</evidence>
<evidence type="ECO:0000256" key="9">
    <source>
        <dbReference type="ARBA" id="ARBA00023319"/>
    </source>
</evidence>
<name>A0AAV4SVX1_CAEEX</name>
<keyword evidence="4" id="KW-0677">Repeat</keyword>
<dbReference type="PROSITE" id="PS50835">
    <property type="entry name" value="IG_LIKE"/>
    <property type="match status" value="3"/>
</dbReference>
<dbReference type="FunFam" id="2.60.40.10:FF:000017">
    <property type="entry name" value="Down syndrome cell adhesion molecule b"/>
    <property type="match status" value="1"/>
</dbReference>
<keyword evidence="8" id="KW-1015">Disulfide bond</keyword>
<evidence type="ECO:0000256" key="6">
    <source>
        <dbReference type="ARBA" id="ARBA00022989"/>
    </source>
</evidence>
<dbReference type="InterPro" id="IPR003599">
    <property type="entry name" value="Ig_sub"/>
</dbReference>
<dbReference type="CDD" id="cd20956">
    <property type="entry name" value="IgI_4_Dscam"/>
    <property type="match status" value="1"/>
</dbReference>
<dbReference type="Proteomes" id="UP001054945">
    <property type="component" value="Unassembled WGS sequence"/>
</dbReference>
<dbReference type="InterPro" id="IPR013783">
    <property type="entry name" value="Ig-like_fold"/>
</dbReference>
<keyword evidence="3" id="KW-0732">Signal</keyword>
<dbReference type="GO" id="GO:0016020">
    <property type="term" value="C:membrane"/>
    <property type="evidence" value="ECO:0007669"/>
    <property type="project" value="UniProtKB-SubCell"/>
</dbReference>
<accession>A0AAV4SVX1</accession>
<dbReference type="PANTHER" id="PTHR12231">
    <property type="entry name" value="CTX-RELATED TYPE I TRANSMEMBRANE PROTEIN"/>
    <property type="match status" value="1"/>
</dbReference>
<keyword evidence="2" id="KW-0812">Transmembrane</keyword>
<evidence type="ECO:0000256" key="8">
    <source>
        <dbReference type="ARBA" id="ARBA00023157"/>
    </source>
</evidence>
<dbReference type="AlphaFoldDB" id="A0AAV4SVX1"/>
<dbReference type="InterPro" id="IPR051170">
    <property type="entry name" value="Neural/epithelial_adhesion"/>
</dbReference>
<dbReference type="InterPro" id="IPR003598">
    <property type="entry name" value="Ig_sub2"/>
</dbReference>
<evidence type="ECO:0000256" key="4">
    <source>
        <dbReference type="ARBA" id="ARBA00022737"/>
    </source>
</evidence>
<dbReference type="SMART" id="SM00409">
    <property type="entry name" value="IG"/>
    <property type="match status" value="3"/>
</dbReference>
<evidence type="ECO:0000256" key="1">
    <source>
        <dbReference type="ARBA" id="ARBA00004167"/>
    </source>
</evidence>
<evidence type="ECO:0000259" key="10">
    <source>
        <dbReference type="PROSITE" id="PS50835"/>
    </source>
</evidence>
<dbReference type="GO" id="GO:0043005">
    <property type="term" value="C:neuron projection"/>
    <property type="evidence" value="ECO:0007669"/>
    <property type="project" value="TreeGrafter"/>
</dbReference>
<keyword evidence="6" id="KW-1133">Transmembrane helix</keyword>
<dbReference type="SUPFAM" id="SSF48726">
    <property type="entry name" value="Immunoglobulin"/>
    <property type="match status" value="3"/>
</dbReference>
<feature type="domain" description="Ig-like" evidence="10">
    <location>
        <begin position="86"/>
        <end position="172"/>
    </location>
</feature>
<dbReference type="Pfam" id="PF07679">
    <property type="entry name" value="I-set"/>
    <property type="match status" value="3"/>
</dbReference>
<dbReference type="InterPro" id="IPR007110">
    <property type="entry name" value="Ig-like_dom"/>
</dbReference>